<dbReference type="GO" id="GO:0140042">
    <property type="term" value="P:lipid droplet formation"/>
    <property type="evidence" value="ECO:0007669"/>
    <property type="project" value="UniProtKB-ARBA"/>
</dbReference>
<evidence type="ECO:0000256" key="1">
    <source>
        <dbReference type="ARBA" id="ARBA00004477"/>
    </source>
</evidence>
<dbReference type="Proteomes" id="UP001161247">
    <property type="component" value="Chromosome 1"/>
</dbReference>
<proteinExistence type="predicted"/>
<keyword evidence="3" id="KW-0256">Endoplasmic reticulum</keyword>
<feature type="transmembrane region" description="Helical" evidence="8">
    <location>
        <begin position="522"/>
        <end position="540"/>
    </location>
</feature>
<reference evidence="9" key="1">
    <citation type="submission" date="2023-03" db="EMBL/GenBank/DDBJ databases">
        <authorList>
            <person name="Julca I."/>
        </authorList>
    </citation>
    <scope>NUCLEOTIDE SEQUENCE</scope>
</reference>
<keyword evidence="2 8" id="KW-0812">Transmembrane</keyword>
<name>A0AAV1BWZ3_OLDCO</name>
<organism evidence="9 10">
    <name type="scientific">Oldenlandia corymbosa var. corymbosa</name>
    <dbReference type="NCBI Taxonomy" id="529605"/>
    <lineage>
        <taxon>Eukaryota</taxon>
        <taxon>Viridiplantae</taxon>
        <taxon>Streptophyta</taxon>
        <taxon>Embryophyta</taxon>
        <taxon>Tracheophyta</taxon>
        <taxon>Spermatophyta</taxon>
        <taxon>Magnoliopsida</taxon>
        <taxon>eudicotyledons</taxon>
        <taxon>Gunneridae</taxon>
        <taxon>Pentapetalae</taxon>
        <taxon>asterids</taxon>
        <taxon>lamiids</taxon>
        <taxon>Gentianales</taxon>
        <taxon>Rubiaceae</taxon>
        <taxon>Rubioideae</taxon>
        <taxon>Spermacoceae</taxon>
        <taxon>Hedyotis-Oldenlandia complex</taxon>
        <taxon>Oldenlandia</taxon>
    </lineage>
</organism>
<feature type="transmembrane region" description="Helical" evidence="8">
    <location>
        <begin position="304"/>
        <end position="329"/>
    </location>
</feature>
<evidence type="ECO:0000256" key="3">
    <source>
        <dbReference type="ARBA" id="ARBA00022824"/>
    </source>
</evidence>
<feature type="region of interest" description="Disordered" evidence="7">
    <location>
        <begin position="1"/>
        <end position="100"/>
    </location>
</feature>
<feature type="compositionally biased region" description="Polar residues" evidence="7">
    <location>
        <begin position="49"/>
        <end position="58"/>
    </location>
</feature>
<evidence type="ECO:0000256" key="4">
    <source>
        <dbReference type="ARBA" id="ARBA00022989"/>
    </source>
</evidence>
<evidence type="ECO:0000256" key="5">
    <source>
        <dbReference type="ARBA" id="ARBA00023098"/>
    </source>
</evidence>
<evidence type="ECO:0000313" key="10">
    <source>
        <dbReference type="Proteomes" id="UP001161247"/>
    </source>
</evidence>
<comment type="subcellular location">
    <subcellularLocation>
        <location evidence="1">Endoplasmic reticulum membrane</location>
        <topology evidence="1">Multi-pass membrane protein</topology>
    </subcellularLocation>
</comment>
<feature type="compositionally biased region" description="Polar residues" evidence="7">
    <location>
        <begin position="1"/>
        <end position="10"/>
    </location>
</feature>
<dbReference type="InterPro" id="IPR009617">
    <property type="entry name" value="Seipin"/>
</dbReference>
<dbReference type="GO" id="GO:0005789">
    <property type="term" value="C:endoplasmic reticulum membrane"/>
    <property type="evidence" value="ECO:0007669"/>
    <property type="project" value="UniProtKB-SubCell"/>
</dbReference>
<dbReference type="AlphaFoldDB" id="A0AAV1BWZ3"/>
<dbReference type="PANTHER" id="PTHR21212">
    <property type="entry name" value="BERNARDINELLI-SEIP CONGENITAL LIPODYSTROPHY 2 HOMOLOG BSCL2 PROTEIN"/>
    <property type="match status" value="1"/>
</dbReference>
<dbReference type="EMBL" id="OX459118">
    <property type="protein sequence ID" value="CAI9087851.1"/>
    <property type="molecule type" value="Genomic_DNA"/>
</dbReference>
<evidence type="ECO:0000256" key="6">
    <source>
        <dbReference type="ARBA" id="ARBA00023136"/>
    </source>
</evidence>
<dbReference type="GO" id="GO:0006629">
    <property type="term" value="P:lipid metabolic process"/>
    <property type="evidence" value="ECO:0007669"/>
    <property type="project" value="UniProtKB-KW"/>
</dbReference>
<evidence type="ECO:0000256" key="7">
    <source>
        <dbReference type="SAM" id="MobiDB-lite"/>
    </source>
</evidence>
<evidence type="ECO:0000256" key="2">
    <source>
        <dbReference type="ARBA" id="ARBA00022692"/>
    </source>
</evidence>
<protein>
    <submittedName>
        <fullName evidence="9">OLC1v1022034C1</fullName>
    </submittedName>
</protein>
<feature type="transmembrane region" description="Helical" evidence="8">
    <location>
        <begin position="232"/>
        <end position="252"/>
    </location>
</feature>
<feature type="compositionally biased region" description="Low complexity" evidence="7">
    <location>
        <begin position="78"/>
        <end position="89"/>
    </location>
</feature>
<keyword evidence="4 8" id="KW-1133">Transmembrane helix</keyword>
<keyword evidence="10" id="KW-1185">Reference proteome</keyword>
<evidence type="ECO:0000313" key="9">
    <source>
        <dbReference type="EMBL" id="CAI9087851.1"/>
    </source>
</evidence>
<feature type="region of interest" description="Disordered" evidence="7">
    <location>
        <begin position="105"/>
        <end position="124"/>
    </location>
</feature>
<dbReference type="PANTHER" id="PTHR21212:SF0">
    <property type="entry name" value="SEIPIN"/>
    <property type="match status" value="1"/>
</dbReference>
<feature type="compositionally biased region" description="Low complexity" evidence="7">
    <location>
        <begin position="113"/>
        <end position="122"/>
    </location>
</feature>
<feature type="transmembrane region" description="Helical" evidence="8">
    <location>
        <begin position="264"/>
        <end position="284"/>
    </location>
</feature>
<evidence type="ECO:0000256" key="8">
    <source>
        <dbReference type="SAM" id="Phobius"/>
    </source>
</evidence>
<keyword evidence="6 8" id="KW-0472">Membrane</keyword>
<keyword evidence="5" id="KW-0443">Lipid metabolism</keyword>
<dbReference type="CDD" id="cd23995">
    <property type="entry name" value="Seipin_BSCL2_like"/>
    <property type="match status" value="1"/>
</dbReference>
<accession>A0AAV1BWZ3</accession>
<dbReference type="Pfam" id="PF06775">
    <property type="entry name" value="Seipin"/>
    <property type="match status" value="1"/>
</dbReference>
<gene>
    <name evidence="9" type="ORF">OLC1_LOCUS570</name>
</gene>
<sequence>MGESKPSAQGNDDVVDEGFRDASDEFPFYDCGESFSEKFEPDDDLEVSSIITRSSQDPKPSLEKLATANLRRRRYASRNDSQSSSSSVSLGRNYDNHREDVVGHSDEFNGVESESASSTLSSGKLDESKLDLSLGKDQNSERKVFDEEMRRSSRILDKLDGAKLDTSSEIVEKDAVDADNKEFSAVPCLDNENRNEFSEGNQNFRETRDTDSSVLFVLAGLVIKAIGFQFNLFINFVSFPIWVIYSSYMFLVDPFRVTKRVREYLFGKVLGMSGNLSAVVYEWFKEHQSWLKLGLKFGWGFLWSLYVCVILVGLLVSAFIVGGVLINIVMEKPIKIRENLNFDYTEKSPTALVPIIRCRNQEFGADCNANVDVMESDAMRVIPLNHKLQVTVALKLPESDYNRNLGIFQVRVDFLAPDGKTLASSRRPCMLQFRSEPIRLLLTFLKVAPLITGYTSESQDLNIKFRGFVEGVKPTACLRVVLEQRAEFAPGAGIPEIYAASLTLETEQPLVKRILWYWRRTLYIWVSMTVLVVELLFTLLCCKPIIIPRVSLGARSANGNTR</sequence>